<feature type="region of interest" description="Disordered" evidence="1">
    <location>
        <begin position="115"/>
        <end position="139"/>
    </location>
</feature>
<dbReference type="InterPro" id="IPR011008">
    <property type="entry name" value="Dimeric_a/b-barrel"/>
</dbReference>
<sequence length="161" mass="18326">MRPQSVSLRQSAFVQNACTQIRPPRCMQRIRKSLRVSSVSAESPVATSLFFVAQNNFKVKPENAQDFEEVWKNRDSKLLETPGFIRFALLRGDEEGEYISESVWQSRKDFDAWRDSQKFQQAHGGEGKPKDSGAPKTGDMMLGRPVAKFYEAVTTTEQTLF</sequence>
<organism evidence="3 4">
    <name type="scientific">Coccomyxa viridis</name>
    <dbReference type="NCBI Taxonomy" id="1274662"/>
    <lineage>
        <taxon>Eukaryota</taxon>
        <taxon>Viridiplantae</taxon>
        <taxon>Chlorophyta</taxon>
        <taxon>core chlorophytes</taxon>
        <taxon>Trebouxiophyceae</taxon>
        <taxon>Trebouxiophyceae incertae sedis</taxon>
        <taxon>Coccomyxaceae</taxon>
        <taxon>Coccomyxa</taxon>
    </lineage>
</organism>
<keyword evidence="4" id="KW-1185">Reference proteome</keyword>
<dbReference type="InterPro" id="IPR050404">
    <property type="entry name" value="Heme-degrading_MO"/>
</dbReference>
<evidence type="ECO:0000256" key="1">
    <source>
        <dbReference type="SAM" id="MobiDB-lite"/>
    </source>
</evidence>
<proteinExistence type="predicted"/>
<dbReference type="Gene3D" id="3.30.70.100">
    <property type="match status" value="1"/>
</dbReference>
<evidence type="ECO:0000313" key="3">
    <source>
        <dbReference type="EMBL" id="CAK0757734.1"/>
    </source>
</evidence>
<evidence type="ECO:0000313" key="4">
    <source>
        <dbReference type="Proteomes" id="UP001314263"/>
    </source>
</evidence>
<accession>A0AAV1HWV5</accession>
<dbReference type="SUPFAM" id="SSF54909">
    <property type="entry name" value="Dimeric alpha+beta barrel"/>
    <property type="match status" value="1"/>
</dbReference>
<dbReference type="Pfam" id="PF03992">
    <property type="entry name" value="ABM"/>
    <property type="match status" value="1"/>
</dbReference>
<protein>
    <recommendedName>
        <fullName evidence="2">ABM domain-containing protein</fullName>
    </recommendedName>
</protein>
<dbReference type="PANTHER" id="PTHR34474:SF2">
    <property type="entry name" value="SIGNAL TRANSDUCTION PROTEIN TRAP"/>
    <property type="match status" value="1"/>
</dbReference>
<dbReference type="PROSITE" id="PS51725">
    <property type="entry name" value="ABM"/>
    <property type="match status" value="1"/>
</dbReference>
<comment type="caution">
    <text evidence="3">The sequence shown here is derived from an EMBL/GenBank/DDBJ whole genome shotgun (WGS) entry which is preliminary data.</text>
</comment>
<dbReference type="PANTHER" id="PTHR34474">
    <property type="entry name" value="SIGNAL TRANSDUCTION PROTEIN TRAP"/>
    <property type="match status" value="1"/>
</dbReference>
<evidence type="ECO:0000259" key="2">
    <source>
        <dbReference type="PROSITE" id="PS51725"/>
    </source>
</evidence>
<reference evidence="3 4" key="1">
    <citation type="submission" date="2023-10" db="EMBL/GenBank/DDBJ databases">
        <authorList>
            <person name="Maclean D."/>
            <person name="Macfadyen A."/>
        </authorList>
    </citation>
    <scope>NUCLEOTIDE SEQUENCE [LARGE SCALE GENOMIC DNA]</scope>
</reference>
<dbReference type="Proteomes" id="UP001314263">
    <property type="component" value="Unassembled WGS sequence"/>
</dbReference>
<dbReference type="AlphaFoldDB" id="A0AAV1HWV5"/>
<dbReference type="InterPro" id="IPR007138">
    <property type="entry name" value="ABM_dom"/>
</dbReference>
<name>A0AAV1HWV5_9CHLO</name>
<feature type="domain" description="ABM" evidence="2">
    <location>
        <begin position="51"/>
        <end position="140"/>
    </location>
</feature>
<dbReference type="EMBL" id="CAUYUE010000003">
    <property type="protein sequence ID" value="CAK0757734.1"/>
    <property type="molecule type" value="Genomic_DNA"/>
</dbReference>
<gene>
    <name evidence="3" type="ORF">CVIRNUC_002565</name>
</gene>